<feature type="region of interest" description="Disordered" evidence="9">
    <location>
        <begin position="310"/>
        <end position="377"/>
    </location>
</feature>
<keyword evidence="5" id="KW-0677">Repeat</keyword>
<feature type="domain" description="Katanin p80 subunit C-terminal" evidence="10">
    <location>
        <begin position="469"/>
        <end position="627"/>
    </location>
</feature>
<feature type="repeat" description="WD" evidence="8">
    <location>
        <begin position="16"/>
        <end position="58"/>
    </location>
</feature>
<organism evidence="11 12">
    <name type="scientific">Gadus morhua</name>
    <name type="common">Atlantic cod</name>
    <dbReference type="NCBI Taxonomy" id="8049"/>
    <lineage>
        <taxon>Eukaryota</taxon>
        <taxon>Metazoa</taxon>
        <taxon>Chordata</taxon>
        <taxon>Craniata</taxon>
        <taxon>Vertebrata</taxon>
        <taxon>Euteleostomi</taxon>
        <taxon>Actinopterygii</taxon>
        <taxon>Neopterygii</taxon>
        <taxon>Teleostei</taxon>
        <taxon>Neoteleostei</taxon>
        <taxon>Acanthomorphata</taxon>
        <taxon>Zeiogadaria</taxon>
        <taxon>Gadariae</taxon>
        <taxon>Gadiformes</taxon>
        <taxon>Gadoidei</taxon>
        <taxon>Gadidae</taxon>
        <taxon>Gadus</taxon>
    </lineage>
</organism>
<keyword evidence="4 7" id="KW-0493">Microtubule</keyword>
<evidence type="ECO:0000256" key="3">
    <source>
        <dbReference type="ARBA" id="ARBA00022574"/>
    </source>
</evidence>
<keyword evidence="7" id="KW-0498">Mitosis</keyword>
<dbReference type="InterPro" id="IPR026962">
    <property type="entry name" value="KTNB1"/>
</dbReference>
<evidence type="ECO:0000256" key="4">
    <source>
        <dbReference type="ARBA" id="ARBA00022701"/>
    </source>
</evidence>
<evidence type="ECO:0000256" key="7">
    <source>
        <dbReference type="HAMAP-Rule" id="MF_03022"/>
    </source>
</evidence>
<feature type="repeat" description="WD" evidence="8">
    <location>
        <begin position="101"/>
        <end position="142"/>
    </location>
</feature>
<dbReference type="SMART" id="SM00320">
    <property type="entry name" value="WD40"/>
    <property type="match status" value="6"/>
</dbReference>
<evidence type="ECO:0000256" key="5">
    <source>
        <dbReference type="ARBA" id="ARBA00022737"/>
    </source>
</evidence>
<dbReference type="GO" id="GO:0007019">
    <property type="term" value="P:microtubule depolymerization"/>
    <property type="evidence" value="ECO:0007669"/>
    <property type="project" value="TreeGrafter"/>
</dbReference>
<accession>A0A8C5A6T1</accession>
<dbReference type="CDD" id="cd00200">
    <property type="entry name" value="WD40"/>
    <property type="match status" value="1"/>
</dbReference>
<evidence type="ECO:0000313" key="12">
    <source>
        <dbReference type="Proteomes" id="UP000694546"/>
    </source>
</evidence>
<feature type="repeat" description="WD" evidence="8">
    <location>
        <begin position="59"/>
        <end position="100"/>
    </location>
</feature>
<keyword evidence="6 7" id="KW-0206">Cytoskeleton</keyword>
<protein>
    <recommendedName>
        <fullName evidence="7">Katanin p80 WD40 repeat-containing subunit B1</fullName>
        <shortName evidence="7">Katanin p80 subunit B1</shortName>
    </recommendedName>
    <alternativeName>
        <fullName evidence="7">p80 katanin</fullName>
    </alternativeName>
</protein>
<feature type="repeat" description="WD" evidence="8">
    <location>
        <begin position="185"/>
        <end position="226"/>
    </location>
</feature>
<evidence type="ECO:0000256" key="8">
    <source>
        <dbReference type="PROSITE-ProRule" id="PRU00221"/>
    </source>
</evidence>
<dbReference type="Pfam" id="PF00400">
    <property type="entry name" value="WD40"/>
    <property type="match status" value="6"/>
</dbReference>
<feature type="region of interest" description="Disordered" evidence="9">
    <location>
        <begin position="430"/>
        <end position="453"/>
    </location>
</feature>
<reference evidence="11" key="2">
    <citation type="submission" date="2025-09" db="UniProtKB">
        <authorList>
            <consortium name="Ensembl"/>
        </authorList>
    </citation>
    <scope>IDENTIFICATION</scope>
</reference>
<evidence type="ECO:0000259" key="10">
    <source>
        <dbReference type="Pfam" id="PF13925"/>
    </source>
</evidence>
<dbReference type="Ensembl" id="ENSGMOT00000073123.1">
    <property type="protein sequence ID" value="ENSGMOP00000026976.1"/>
    <property type="gene ID" value="ENSGMOG00000012781.2"/>
</dbReference>
<comment type="function">
    <text evidence="7">Participates in a complex which severs microtubules in an ATP-dependent manner. May act to target the enzymatic subunit of this complex to sites of action such as the centrosome. Microtubule severing may promote rapid reorganization of cellular microtubule arrays and the release of microtubules from the centrosome following nucleation.</text>
</comment>
<dbReference type="Pfam" id="PF13925">
    <property type="entry name" value="Katanin_con80"/>
    <property type="match status" value="1"/>
</dbReference>
<dbReference type="AlphaFoldDB" id="A0A8C5A6T1"/>
<comment type="subcellular location">
    <subcellularLocation>
        <location evidence="1 7">Cytoplasm</location>
        <location evidence="1 7">Cytoskeleton</location>
    </subcellularLocation>
    <subcellularLocation>
        <location evidence="7">Cytoplasm</location>
    </subcellularLocation>
    <subcellularLocation>
        <location evidence="7">Cytoplasm</location>
        <location evidence="7">Cytoskeleton</location>
        <location evidence="7">Microtubule organizing center</location>
        <location evidence="7">Centrosome</location>
    </subcellularLocation>
    <subcellularLocation>
        <location evidence="7">Cytoplasm</location>
        <location evidence="7">Cytoskeleton</location>
        <location evidence="7">Spindle pole</location>
    </subcellularLocation>
    <subcellularLocation>
        <location evidence="7">Cytoplasm</location>
        <location evidence="7">Cytoskeleton</location>
        <location evidence="7">Spindle</location>
    </subcellularLocation>
    <text evidence="7">Predominantly cytoplasmic. Localized to the interphase centrosome and mitotic spindle poles.</text>
</comment>
<keyword evidence="3 8" id="KW-0853">WD repeat</keyword>
<evidence type="ECO:0000256" key="9">
    <source>
        <dbReference type="SAM" id="MobiDB-lite"/>
    </source>
</evidence>
<dbReference type="GO" id="GO:0000922">
    <property type="term" value="C:spindle pole"/>
    <property type="evidence" value="ECO:0007669"/>
    <property type="project" value="UniProtKB-SubCell"/>
</dbReference>
<keyword evidence="12" id="KW-1185">Reference proteome</keyword>
<feature type="repeat" description="WD" evidence="8">
    <location>
        <begin position="143"/>
        <end position="184"/>
    </location>
</feature>
<proteinExistence type="inferred from homology"/>
<dbReference type="GO" id="GO:0008352">
    <property type="term" value="C:katanin complex"/>
    <property type="evidence" value="ECO:0007669"/>
    <property type="project" value="InterPro"/>
</dbReference>
<dbReference type="InterPro" id="IPR036322">
    <property type="entry name" value="WD40_repeat_dom_sf"/>
</dbReference>
<dbReference type="GO" id="GO:0008017">
    <property type="term" value="F:microtubule binding"/>
    <property type="evidence" value="ECO:0007669"/>
    <property type="project" value="UniProtKB-UniRule"/>
</dbReference>
<reference evidence="11" key="1">
    <citation type="submission" date="2025-08" db="UniProtKB">
        <authorList>
            <consortium name="Ensembl"/>
        </authorList>
    </citation>
    <scope>IDENTIFICATION</scope>
</reference>
<dbReference type="HAMAP" id="MF_03022">
    <property type="entry name" value="Katanin_p80_B1"/>
    <property type="match status" value="1"/>
</dbReference>
<feature type="compositionally biased region" description="Basic and acidic residues" evidence="9">
    <location>
        <begin position="350"/>
        <end position="359"/>
    </location>
</feature>
<dbReference type="GeneTree" id="ENSGT00940000157918"/>
<evidence type="ECO:0000256" key="1">
    <source>
        <dbReference type="ARBA" id="ARBA00004245"/>
    </source>
</evidence>
<dbReference type="InterPro" id="IPR028021">
    <property type="entry name" value="Katanin_C-terminal"/>
</dbReference>
<dbReference type="PROSITE" id="PS50082">
    <property type="entry name" value="WD_REPEATS_2"/>
    <property type="match status" value="5"/>
</dbReference>
<dbReference type="PANTHER" id="PTHR19845">
    <property type="entry name" value="KATANIN P80 SUBUNIT"/>
    <property type="match status" value="1"/>
</dbReference>
<dbReference type="Gene3D" id="2.130.10.10">
    <property type="entry name" value="YVTN repeat-like/Quinoprotein amine dehydrogenase"/>
    <property type="match status" value="2"/>
</dbReference>
<dbReference type="SUPFAM" id="SSF50978">
    <property type="entry name" value="WD40 repeat-like"/>
    <property type="match status" value="1"/>
</dbReference>
<comment type="subunit">
    <text evidence="7">Interacts with KATNA1. This interaction enhances the microtubule binding and severing activity of KATNA1 and also targets this activity to the centrosome.</text>
</comment>
<dbReference type="PROSITE" id="PS00678">
    <property type="entry name" value="WD_REPEATS_1"/>
    <property type="match status" value="3"/>
</dbReference>
<evidence type="ECO:0000256" key="6">
    <source>
        <dbReference type="ARBA" id="ARBA00023212"/>
    </source>
</evidence>
<evidence type="ECO:0000256" key="2">
    <source>
        <dbReference type="ARBA" id="ARBA00022490"/>
    </source>
</evidence>
<evidence type="ECO:0000313" key="11">
    <source>
        <dbReference type="Ensembl" id="ENSGMOP00000026976.1"/>
    </source>
</evidence>
<dbReference type="PRINTS" id="PR00320">
    <property type="entry name" value="GPROTEINBRPT"/>
</dbReference>
<dbReference type="InterPro" id="IPR020472">
    <property type="entry name" value="WD40_PAC1"/>
</dbReference>
<dbReference type="Proteomes" id="UP000694546">
    <property type="component" value="Chromosome 14"/>
</dbReference>
<dbReference type="InterPro" id="IPR001680">
    <property type="entry name" value="WD40_rpt"/>
</dbReference>
<gene>
    <name evidence="11" type="primary">katnb1</name>
    <name evidence="7" type="synonym">KATNB1</name>
</gene>
<dbReference type="PROSITE" id="PS50294">
    <property type="entry name" value="WD_REPEATS_REGION"/>
    <property type="match status" value="5"/>
</dbReference>
<sequence length="632" mass="70014">MAGAHATKTSWRLQEFVAHSSNVSCLALGRSSGRLLATGGEDCKVNIWGVNKSNCIMSLTGHNNPVECIQFNSSEEQVAAGSQSGSLRVWDLEAAKILRSLSGHKANITSLDFHPFGDYLASGSMDTNIKVWDVRRKGCVFTYKSHSQAVRYLAFSPDGKWLASAGDDSTIKLWDVTAGKTITEFTAHTAAVNIIQFHPNEYLLASGSSDRTIKLWDLEKFKMIGSSDVETGAVRCVVFDPDGGCLYSGASDSLRVYGWEPDRCFDVVPVGWGKVADMAICHDKLIGLSHQQTNVSSYLVDLTRVKRPGGAVVQPTEPSPKGSTLRRSYERPMTTCSGPQRYPSRAPCSESERRSPSSEDEKEENESAAEIRNADDYHEIFQPRNAISRSPPKPGDLFPLFCTSFKTLNEKKNEQKSKTRLYKLCDRLTSPERSNRFSPPPPPPPALQNSFHKGPEVLGDEEAQSQIKKGHDTMCVMLSSRQKNLEAVKAVWGSGDVKNCLDMAVAMNDRSIVVDLLNIVNLKPVLWKLDLCTSILPQIEELLQSKYESYVQTGCMSLKLILKRFWPLISETLKAPPSLGVDITREERLQKCKACFKQLKNLSNVVKTKADQVGRHGSAFKELQLLLAPLDY</sequence>
<keyword evidence="2 7" id="KW-0963">Cytoplasm</keyword>
<keyword evidence="7" id="KW-0131">Cell cycle</keyword>
<dbReference type="GO" id="GO:0005813">
    <property type="term" value="C:centrosome"/>
    <property type="evidence" value="ECO:0007669"/>
    <property type="project" value="UniProtKB-SubCell"/>
</dbReference>
<dbReference type="InterPro" id="IPR019775">
    <property type="entry name" value="WD40_repeat_CS"/>
</dbReference>
<dbReference type="PANTHER" id="PTHR19845:SF0">
    <property type="entry name" value="KATANIN P80 WD40 REPEAT-CONTAINING SUBUNIT B1"/>
    <property type="match status" value="1"/>
</dbReference>
<dbReference type="GO" id="GO:0005737">
    <property type="term" value="C:cytoplasm"/>
    <property type="evidence" value="ECO:0007669"/>
    <property type="project" value="UniProtKB-SubCell"/>
</dbReference>
<keyword evidence="7" id="KW-0132">Cell division</keyword>
<dbReference type="InterPro" id="IPR015943">
    <property type="entry name" value="WD40/YVTN_repeat-like_dom_sf"/>
</dbReference>
<dbReference type="GO" id="GO:0005874">
    <property type="term" value="C:microtubule"/>
    <property type="evidence" value="ECO:0007669"/>
    <property type="project" value="UniProtKB-KW"/>
</dbReference>
<name>A0A8C5A6T1_GADMO</name>
<dbReference type="GO" id="GO:0051301">
    <property type="term" value="P:cell division"/>
    <property type="evidence" value="ECO:0007669"/>
    <property type="project" value="UniProtKB-KW"/>
</dbReference>
<dbReference type="GO" id="GO:0051013">
    <property type="term" value="P:microtubule severing"/>
    <property type="evidence" value="ECO:0007669"/>
    <property type="project" value="UniProtKB-UniRule"/>
</dbReference>
<comment type="similarity">
    <text evidence="7">Belongs to the WD repeat KATNB1 family.</text>
</comment>